<proteinExistence type="inferred from homology"/>
<evidence type="ECO:0000313" key="3">
    <source>
        <dbReference type="EMBL" id="UNP64463.1"/>
    </source>
</evidence>
<dbReference type="EMBL" id="OK337614">
    <property type="protein sequence ID" value="UNP64463.1"/>
    <property type="molecule type" value="Genomic_DNA"/>
</dbReference>
<feature type="transmembrane region" description="Helical" evidence="2">
    <location>
        <begin position="244"/>
        <end position="264"/>
    </location>
</feature>
<reference evidence="3" key="1">
    <citation type="submission" date="2021-09" db="EMBL/GenBank/DDBJ databases">
        <title>The complete genome of the Saguinine gammaherpesvirus 1 (SgGHV-1).</title>
        <authorList>
            <person name="Marti-Carreras J."/>
            <person name="Maes P."/>
        </authorList>
    </citation>
    <scope>NUCLEOTIDE SEQUENCE</scope>
    <source>
        <strain evidence="3">S338D</strain>
    </source>
</reference>
<feature type="transmembrane region" description="Helical" evidence="2">
    <location>
        <begin position="48"/>
        <end position="69"/>
    </location>
</feature>
<feature type="transmembrane region" description="Helical" evidence="2">
    <location>
        <begin position="333"/>
        <end position="352"/>
    </location>
</feature>
<accession>A0A9Q8VJA9</accession>
<feature type="transmembrane region" description="Helical" evidence="2">
    <location>
        <begin position="76"/>
        <end position="97"/>
    </location>
</feature>
<dbReference type="Pfam" id="PF04633">
    <property type="entry name" value="Herpes_BMRF2"/>
    <property type="match status" value="1"/>
</dbReference>
<feature type="transmembrane region" description="Helical" evidence="2">
    <location>
        <begin position="271"/>
        <end position="289"/>
    </location>
</feature>
<evidence type="ECO:0000256" key="2">
    <source>
        <dbReference type="SAM" id="Phobius"/>
    </source>
</evidence>
<evidence type="ECO:0000313" key="4">
    <source>
        <dbReference type="Proteomes" id="UP001142430"/>
    </source>
</evidence>
<protein>
    <submittedName>
        <fullName evidence="3">BMRF2-like protein</fullName>
    </submittedName>
</protein>
<dbReference type="InterPro" id="IPR006727">
    <property type="entry name" value="Herpes_BMRF2"/>
</dbReference>
<sequence length="355" mass="39681">MSTSTDNAEWKLLLASLAMGILAATPYTWNLIFYSLYTWSITHTIENYLVIGLIVFNHAVSLMLCYLSLGKYINKILSMLAAVCLLCVLSYGTLTFFGKLPSYVLLVSFSLTSIVLSLWTPITFQIISILPTIYQQYYSLGFLINLILYYGLTAKRLYTLTVFWVPFVLAITIGIYGLNHIRSSSVFFVGLQKRKSIFVCMSSKYMIFPLSKAISMIGAEIFIFIWLLIGLLTVVVAFNCFTEAVSGLNKYLFIFTSGAIWCAACSKPSKIMTLIFVSTAAVVTALTFTFLTRDIHFQGIGALSTIILLFHALGCELEAMKKKLRKGINGPKILYTMIVFCDVCVTITLIILNKL</sequence>
<feature type="transmembrane region" description="Helical" evidence="2">
    <location>
        <begin position="103"/>
        <end position="124"/>
    </location>
</feature>
<feature type="transmembrane region" description="Helical" evidence="2">
    <location>
        <begin position="295"/>
        <end position="313"/>
    </location>
</feature>
<keyword evidence="2" id="KW-0472">Membrane</keyword>
<keyword evidence="2" id="KW-1133">Transmembrane helix</keyword>
<organism evidence="3 4">
    <name type="scientific">Saguinine gammaherpesvirus 1</name>
    <dbReference type="NCBI Taxonomy" id="2169901"/>
    <lineage>
        <taxon>Viruses</taxon>
        <taxon>Duplodnaviria</taxon>
        <taxon>Heunggongvirae</taxon>
        <taxon>Peploviricota</taxon>
        <taxon>Herviviricetes</taxon>
        <taxon>Herpesvirales</taxon>
        <taxon>Orthoherpesviridae</taxon>
        <taxon>Gammaherpesvirinae</taxon>
    </lineage>
</organism>
<feature type="transmembrane region" description="Helical" evidence="2">
    <location>
        <begin position="213"/>
        <end position="238"/>
    </location>
</feature>
<name>A0A9Q8VJA9_9GAMA</name>
<comment type="similarity">
    <text evidence="1">Belongs to the herpesviridae BMRF2 family.</text>
</comment>
<feature type="transmembrane region" description="Helical" evidence="2">
    <location>
        <begin position="12"/>
        <end position="36"/>
    </location>
</feature>
<feature type="transmembrane region" description="Helical" evidence="2">
    <location>
        <begin position="136"/>
        <end position="152"/>
    </location>
</feature>
<evidence type="ECO:0000256" key="1">
    <source>
        <dbReference type="ARBA" id="ARBA00008716"/>
    </source>
</evidence>
<keyword evidence="2" id="KW-0812">Transmembrane</keyword>
<feature type="transmembrane region" description="Helical" evidence="2">
    <location>
        <begin position="158"/>
        <end position="178"/>
    </location>
</feature>
<dbReference type="Proteomes" id="UP001142430">
    <property type="component" value="Segment"/>
</dbReference>